<evidence type="ECO:0000256" key="2">
    <source>
        <dbReference type="ARBA" id="ARBA00022692"/>
    </source>
</evidence>
<gene>
    <name evidence="6" type="ORF">HRR80_004553</name>
</gene>
<dbReference type="InterPro" id="IPR036259">
    <property type="entry name" value="MFS_trans_sf"/>
</dbReference>
<dbReference type="AlphaFoldDB" id="A0AAN6ETA6"/>
<evidence type="ECO:0000313" key="6">
    <source>
        <dbReference type="EMBL" id="KAJ8991206.1"/>
    </source>
</evidence>
<evidence type="ECO:0000313" key="7">
    <source>
        <dbReference type="Proteomes" id="UP001161757"/>
    </source>
</evidence>
<feature type="transmembrane region" description="Helical" evidence="5">
    <location>
        <begin position="51"/>
        <end position="74"/>
    </location>
</feature>
<feature type="transmembrane region" description="Helical" evidence="5">
    <location>
        <begin position="86"/>
        <end position="106"/>
    </location>
</feature>
<feature type="transmembrane region" description="Helical" evidence="5">
    <location>
        <begin position="118"/>
        <end position="139"/>
    </location>
</feature>
<dbReference type="InterPro" id="IPR011701">
    <property type="entry name" value="MFS"/>
</dbReference>
<protein>
    <recommendedName>
        <fullName evidence="8">Major facilitator superfamily (MFS) profile domain-containing protein</fullName>
    </recommendedName>
</protein>
<sequence>MTVLAMQEPHKRTRETDEHCETPVQATVLEIESNAAFVPVYTKFSPLQKRFIIVLLATCAWLGITSTTGVLAAVPEIVLDFKTTANAVSISNALYLVFMGVFACLWGPFADILGRRKAYLCSITLFLCILTWHCLVTQYCFIFCMSCTHCSSGSSAIDLGIKLHH</sequence>
<dbReference type="PANTHER" id="PTHR23502">
    <property type="entry name" value="MAJOR FACILITATOR SUPERFAMILY"/>
    <property type="match status" value="1"/>
</dbReference>
<dbReference type="SUPFAM" id="SSF103473">
    <property type="entry name" value="MFS general substrate transporter"/>
    <property type="match status" value="1"/>
</dbReference>
<evidence type="ECO:0000256" key="3">
    <source>
        <dbReference type="ARBA" id="ARBA00022989"/>
    </source>
</evidence>
<proteinExistence type="predicted"/>
<evidence type="ECO:0008006" key="8">
    <source>
        <dbReference type="Google" id="ProtNLM"/>
    </source>
</evidence>
<accession>A0AAN6ETA6</accession>
<dbReference type="PANTHER" id="PTHR23502:SF64">
    <property type="entry name" value="TRANSPORTER, PUTATIVE (AFU_ORTHOLOGUE AFUA_3G11760)-RELATED"/>
    <property type="match status" value="1"/>
</dbReference>
<keyword evidence="2 5" id="KW-0812">Transmembrane</keyword>
<dbReference type="GO" id="GO:0005886">
    <property type="term" value="C:plasma membrane"/>
    <property type="evidence" value="ECO:0007669"/>
    <property type="project" value="TreeGrafter"/>
</dbReference>
<reference evidence="6" key="1">
    <citation type="submission" date="2023-01" db="EMBL/GenBank/DDBJ databases">
        <title>Exophiala dermititidis isolated from Cystic Fibrosis Patient.</title>
        <authorList>
            <person name="Kurbessoian T."/>
            <person name="Crocker A."/>
            <person name="Murante D."/>
            <person name="Hogan D.A."/>
            <person name="Stajich J.E."/>
        </authorList>
    </citation>
    <scope>NUCLEOTIDE SEQUENCE</scope>
    <source>
        <strain evidence="6">Ex8</strain>
    </source>
</reference>
<evidence type="ECO:0000256" key="1">
    <source>
        <dbReference type="ARBA" id="ARBA00004141"/>
    </source>
</evidence>
<keyword evidence="3 5" id="KW-1133">Transmembrane helix</keyword>
<name>A0AAN6ETA6_EXODE</name>
<keyword evidence="4 5" id="KW-0472">Membrane</keyword>
<comment type="caution">
    <text evidence="6">The sequence shown here is derived from an EMBL/GenBank/DDBJ whole genome shotgun (WGS) entry which is preliminary data.</text>
</comment>
<evidence type="ECO:0000256" key="5">
    <source>
        <dbReference type="SAM" id="Phobius"/>
    </source>
</evidence>
<comment type="subcellular location">
    <subcellularLocation>
        <location evidence="1">Membrane</location>
        <topology evidence="1">Multi-pass membrane protein</topology>
    </subcellularLocation>
</comment>
<dbReference type="Proteomes" id="UP001161757">
    <property type="component" value="Unassembled WGS sequence"/>
</dbReference>
<dbReference type="Pfam" id="PF07690">
    <property type="entry name" value="MFS_1"/>
    <property type="match status" value="1"/>
</dbReference>
<organism evidence="6 7">
    <name type="scientific">Exophiala dermatitidis</name>
    <name type="common">Black yeast-like fungus</name>
    <name type="synonym">Wangiella dermatitidis</name>
    <dbReference type="NCBI Taxonomy" id="5970"/>
    <lineage>
        <taxon>Eukaryota</taxon>
        <taxon>Fungi</taxon>
        <taxon>Dikarya</taxon>
        <taxon>Ascomycota</taxon>
        <taxon>Pezizomycotina</taxon>
        <taxon>Eurotiomycetes</taxon>
        <taxon>Chaetothyriomycetidae</taxon>
        <taxon>Chaetothyriales</taxon>
        <taxon>Herpotrichiellaceae</taxon>
        <taxon>Exophiala</taxon>
    </lineage>
</organism>
<dbReference type="EMBL" id="JAJGCB010000008">
    <property type="protein sequence ID" value="KAJ8991206.1"/>
    <property type="molecule type" value="Genomic_DNA"/>
</dbReference>
<evidence type="ECO:0000256" key="4">
    <source>
        <dbReference type="ARBA" id="ARBA00023136"/>
    </source>
</evidence>
<dbReference type="Gene3D" id="1.20.1720.10">
    <property type="entry name" value="Multidrug resistance protein D"/>
    <property type="match status" value="1"/>
</dbReference>
<dbReference type="GO" id="GO:0022857">
    <property type="term" value="F:transmembrane transporter activity"/>
    <property type="evidence" value="ECO:0007669"/>
    <property type="project" value="InterPro"/>
</dbReference>